<dbReference type="RefSeq" id="WP_166100061.1">
    <property type="nucleotide sequence ID" value="NZ_BMMY01000003.1"/>
</dbReference>
<dbReference type="GO" id="GO:0051920">
    <property type="term" value="F:peroxiredoxin activity"/>
    <property type="evidence" value="ECO:0007669"/>
    <property type="project" value="InterPro"/>
</dbReference>
<reference evidence="2 3" key="1">
    <citation type="submission" date="2020-08" db="EMBL/GenBank/DDBJ databases">
        <title>Genome sequence of Phycicoccus endophyticus JCM 31784T.</title>
        <authorList>
            <person name="Hyun D.-W."/>
            <person name="Bae J.-W."/>
        </authorList>
    </citation>
    <scope>NUCLEOTIDE SEQUENCE [LARGE SCALE GENOMIC DNA]</scope>
    <source>
        <strain evidence="2 3">JCM 31784</strain>
    </source>
</reference>
<dbReference type="InterPro" id="IPR029032">
    <property type="entry name" value="AhpD-like"/>
</dbReference>
<keyword evidence="3" id="KW-1185">Reference proteome</keyword>
<dbReference type="AlphaFoldDB" id="A0A7G9QZC2"/>
<feature type="domain" description="Carboxymuconolactone decarboxylase-like" evidence="1">
    <location>
        <begin position="36"/>
        <end position="118"/>
    </location>
</feature>
<accession>A0A7G9QZC2</accession>
<gene>
    <name evidence="2" type="ORF">H9L10_10320</name>
</gene>
<dbReference type="Proteomes" id="UP000515976">
    <property type="component" value="Chromosome"/>
</dbReference>
<dbReference type="Gene3D" id="1.20.1290.10">
    <property type="entry name" value="AhpD-like"/>
    <property type="match status" value="1"/>
</dbReference>
<dbReference type="Pfam" id="PF02627">
    <property type="entry name" value="CMD"/>
    <property type="match status" value="1"/>
</dbReference>
<dbReference type="SUPFAM" id="SSF69118">
    <property type="entry name" value="AhpD-like"/>
    <property type="match status" value="1"/>
</dbReference>
<evidence type="ECO:0000313" key="2">
    <source>
        <dbReference type="EMBL" id="QNN48697.1"/>
    </source>
</evidence>
<dbReference type="PANTHER" id="PTHR33570:SF2">
    <property type="entry name" value="CARBOXYMUCONOLACTONE DECARBOXYLASE-LIKE DOMAIN-CONTAINING PROTEIN"/>
    <property type="match status" value="1"/>
</dbReference>
<proteinExistence type="predicted"/>
<evidence type="ECO:0000259" key="1">
    <source>
        <dbReference type="Pfam" id="PF02627"/>
    </source>
</evidence>
<sequence length="128" mass="14465">MTTESFDKGLQIRKEVVGHEYVERSMAAADDFNRPFQELVTAYCWGEVWGREGLTRRERSLLNLAMLAAMPRPHELKLHVMGALRNGVTREEVREVLLQVSIYAGVPTGIDGFRIAREAIEEFEAAAS</sequence>
<organism evidence="2 3">
    <name type="scientific">Phycicoccus endophyticus</name>
    <dbReference type="NCBI Taxonomy" id="1690220"/>
    <lineage>
        <taxon>Bacteria</taxon>
        <taxon>Bacillati</taxon>
        <taxon>Actinomycetota</taxon>
        <taxon>Actinomycetes</taxon>
        <taxon>Micrococcales</taxon>
        <taxon>Intrasporangiaceae</taxon>
        <taxon>Phycicoccus</taxon>
    </lineage>
</organism>
<protein>
    <submittedName>
        <fullName evidence="2">Carboxymuconolactone decarboxylase family protein</fullName>
    </submittedName>
</protein>
<dbReference type="InterPro" id="IPR003779">
    <property type="entry name" value="CMD-like"/>
</dbReference>
<evidence type="ECO:0000313" key="3">
    <source>
        <dbReference type="Proteomes" id="UP000515976"/>
    </source>
</evidence>
<dbReference type="PANTHER" id="PTHR33570">
    <property type="entry name" value="4-CARBOXYMUCONOLACTONE DECARBOXYLASE FAMILY PROTEIN"/>
    <property type="match status" value="1"/>
</dbReference>
<dbReference type="InterPro" id="IPR052512">
    <property type="entry name" value="4CMD/NDH-1_regulator"/>
</dbReference>
<dbReference type="EMBL" id="CP060712">
    <property type="protein sequence ID" value="QNN48697.1"/>
    <property type="molecule type" value="Genomic_DNA"/>
</dbReference>
<name>A0A7G9QZC2_9MICO</name>
<dbReference type="KEGG" id="pei:H9L10_10320"/>